<feature type="transmembrane region" description="Helical" evidence="1">
    <location>
        <begin position="58"/>
        <end position="80"/>
    </location>
</feature>
<organism evidence="2 3">
    <name type="scientific">Paraburkholderia caballeronis</name>
    <dbReference type="NCBI Taxonomy" id="416943"/>
    <lineage>
        <taxon>Bacteria</taxon>
        <taxon>Pseudomonadati</taxon>
        <taxon>Pseudomonadota</taxon>
        <taxon>Betaproteobacteria</taxon>
        <taxon>Burkholderiales</taxon>
        <taxon>Burkholderiaceae</taxon>
        <taxon>Paraburkholderia</taxon>
    </lineage>
</organism>
<keyword evidence="1" id="KW-1133">Transmembrane helix</keyword>
<dbReference type="EMBL" id="FOAJ01000001">
    <property type="protein sequence ID" value="SEK23022.1"/>
    <property type="molecule type" value="Genomic_DNA"/>
</dbReference>
<keyword evidence="3" id="KW-1185">Reference proteome</keyword>
<dbReference type="STRING" id="416943.SAMN05445871_6017"/>
<dbReference type="RefSeq" id="WP_090552628.1">
    <property type="nucleotide sequence ID" value="NZ_FNSR01000003.1"/>
</dbReference>
<sequence length="100" mass="10431">MNNDTVLDQGYDETDSAAHGRVALAKAFSVLVLLPASLFFGVFCFAPEQMSAATPFGVPVSIVSIPGLILVAIAISGAFVRFARANDRACERAARTGAQA</sequence>
<name>A0A1H7FF30_9BURK</name>
<evidence type="ECO:0000256" key="1">
    <source>
        <dbReference type="SAM" id="Phobius"/>
    </source>
</evidence>
<evidence type="ECO:0000313" key="2">
    <source>
        <dbReference type="EMBL" id="SEK23022.1"/>
    </source>
</evidence>
<dbReference type="OrthoDB" id="9991173at2"/>
<proteinExistence type="predicted"/>
<evidence type="ECO:0000313" key="3">
    <source>
        <dbReference type="Proteomes" id="UP000199120"/>
    </source>
</evidence>
<reference evidence="3" key="1">
    <citation type="submission" date="2016-10" db="EMBL/GenBank/DDBJ databases">
        <authorList>
            <person name="Varghese N."/>
            <person name="Submissions S."/>
        </authorList>
    </citation>
    <scope>NUCLEOTIDE SEQUENCE [LARGE SCALE GENOMIC DNA]</scope>
    <source>
        <strain evidence="3">LMG 26416</strain>
    </source>
</reference>
<gene>
    <name evidence="2" type="ORF">SAMN05192542_101246</name>
</gene>
<keyword evidence="1" id="KW-0472">Membrane</keyword>
<dbReference type="Proteomes" id="UP000199120">
    <property type="component" value="Unassembled WGS sequence"/>
</dbReference>
<dbReference type="AlphaFoldDB" id="A0A1H7FF30"/>
<feature type="transmembrane region" description="Helical" evidence="1">
    <location>
        <begin position="27"/>
        <end position="46"/>
    </location>
</feature>
<keyword evidence="1" id="KW-0812">Transmembrane</keyword>
<protein>
    <submittedName>
        <fullName evidence="2">Uncharacterized protein</fullName>
    </submittedName>
</protein>
<accession>A0A1H7FF30</accession>